<reference evidence="3" key="1">
    <citation type="submission" date="2022-12" db="EMBL/GenBank/DDBJ databases">
        <authorList>
            <person name="Webb A."/>
        </authorList>
    </citation>
    <scope>NUCLEOTIDE SEQUENCE</scope>
    <source>
        <strain evidence="3">Pf2</strain>
    </source>
</reference>
<proteinExistence type="predicted"/>
<comment type="caution">
    <text evidence="3">The sequence shown here is derived from an EMBL/GenBank/DDBJ whole genome shotgun (WGS) entry which is preliminary data.</text>
</comment>
<evidence type="ECO:0000259" key="2">
    <source>
        <dbReference type="Pfam" id="PF07727"/>
    </source>
</evidence>
<sequence>MSNKVELNKYGRPVGWHGQSWAYYKGMMKLTFEEKDVLDYATGNKILVGNASANEVKAFREAQVTIKQLILASLSMELGLRVMTKATGTEMWKYLEDFYEGKTNAATRTNQEIILYNKLNAMKCKPTWDVAQHVESVNFPQIRNVRIEFLPNPPHGSHLNLCERAHQTLIHMMKAMMASAKLPKSFWMHALEMATSQTYSAIESSPKFELVDVDLVETKIDIPVIRDTLDLSNQSPMCANTSDDAIQEHHTSKPSSLESETTHDTETDVDSQSAAENCDKVSCDYRSETSDTSNIENEDENVHADTELPTTSKDTVHSREGDTTSESSNDLMDTCMIPEIITGERRKVLDAELEDVQEIKRRRDNKGRPQKMVLRQSTERQYPSWLEEYLVNAALHENSESLTANHRWRANETKIPKSFTEAMKTPQKDEWYHGMENEVNAMFSKGVLVPIDEAEAPAKANKLGLMWRFQVKTDDQEFITRFRPRLVGLGNHQQPGIDYVESFSPVARIVTFRVLVALATKFGLVLYQGDVQTAYLNANLQIRQYVRNIPGFPQPPGIIYRVDRALYGLHQSGAEWNEEIDNWLVTQEFKRSETEPCLYFYCKHAILALLMLYVDDVVLATDSKAYKASFFEAIDAKYGFQDGGKLHYFLGINVEQDETDTYIHQTKYCKEVLEKVGFGEAHGSATPMETNTRYRNEVIYIFECQEIYLYI</sequence>
<evidence type="ECO:0000313" key="3">
    <source>
        <dbReference type="EMBL" id="CAI5727686.1"/>
    </source>
</evidence>
<feature type="domain" description="Reverse transcriptase Ty1/copia-type" evidence="2">
    <location>
        <begin position="456"/>
        <end position="689"/>
    </location>
</feature>
<evidence type="ECO:0000313" key="4">
    <source>
        <dbReference type="Proteomes" id="UP001159659"/>
    </source>
</evidence>
<organism evidence="3 4">
    <name type="scientific">Peronospora farinosa</name>
    <dbReference type="NCBI Taxonomy" id="134698"/>
    <lineage>
        <taxon>Eukaryota</taxon>
        <taxon>Sar</taxon>
        <taxon>Stramenopiles</taxon>
        <taxon>Oomycota</taxon>
        <taxon>Peronosporomycetes</taxon>
        <taxon>Peronosporales</taxon>
        <taxon>Peronosporaceae</taxon>
        <taxon>Peronospora</taxon>
    </lineage>
</organism>
<dbReference type="Proteomes" id="UP001159659">
    <property type="component" value="Unassembled WGS sequence"/>
</dbReference>
<dbReference type="SUPFAM" id="SSF56672">
    <property type="entry name" value="DNA/RNA polymerases"/>
    <property type="match status" value="1"/>
</dbReference>
<protein>
    <recommendedName>
        <fullName evidence="2">Reverse transcriptase Ty1/copia-type domain-containing protein</fullName>
    </recommendedName>
</protein>
<dbReference type="Pfam" id="PF14223">
    <property type="entry name" value="Retrotran_gag_2"/>
    <property type="match status" value="1"/>
</dbReference>
<dbReference type="Pfam" id="PF07727">
    <property type="entry name" value="RVT_2"/>
    <property type="match status" value="1"/>
</dbReference>
<feature type="region of interest" description="Disordered" evidence="1">
    <location>
        <begin position="232"/>
        <end position="330"/>
    </location>
</feature>
<feature type="compositionally biased region" description="Basic and acidic residues" evidence="1">
    <location>
        <begin position="277"/>
        <end position="289"/>
    </location>
</feature>
<accession>A0AAV0TUE4</accession>
<dbReference type="EMBL" id="CANTFK010000797">
    <property type="protein sequence ID" value="CAI5727686.1"/>
    <property type="molecule type" value="Genomic_DNA"/>
</dbReference>
<evidence type="ECO:0000256" key="1">
    <source>
        <dbReference type="SAM" id="MobiDB-lite"/>
    </source>
</evidence>
<dbReference type="InterPro" id="IPR013103">
    <property type="entry name" value="RVT_2"/>
</dbReference>
<dbReference type="AlphaFoldDB" id="A0AAV0TUE4"/>
<dbReference type="InterPro" id="IPR043502">
    <property type="entry name" value="DNA/RNA_pol_sf"/>
</dbReference>
<name>A0AAV0TUE4_9STRA</name>
<gene>
    <name evidence="3" type="ORF">PFR002_LOCUS5633</name>
</gene>
<feature type="compositionally biased region" description="Polar residues" evidence="1">
    <location>
        <begin position="232"/>
        <end position="244"/>
    </location>
</feature>